<reference evidence="1 2" key="1">
    <citation type="journal article" date="2014" name="Genome Announc.">
        <title>Draft Genome Sequences of Marine Flavobacterium Algibacter lectus Strains SS8 and NR4.</title>
        <authorList>
            <person name="Takatani N."/>
            <person name="Nakanishi M."/>
            <person name="Meirelles P."/>
            <person name="Mino S."/>
            <person name="Suda W."/>
            <person name="Oshima K."/>
            <person name="Hattori M."/>
            <person name="Ohkuma M."/>
            <person name="Hosokawa M."/>
            <person name="Miyashita K."/>
            <person name="Thompson F.L."/>
            <person name="Niwa A."/>
            <person name="Sawabe T."/>
            <person name="Sawabe T."/>
        </authorList>
    </citation>
    <scope>NUCLEOTIDE SEQUENCE [LARGE SCALE GENOMIC DNA]</scope>
    <source>
        <strain evidence="2">JCM19274</strain>
    </source>
</reference>
<dbReference type="Proteomes" id="UP000029643">
    <property type="component" value="Unassembled WGS sequence"/>
</dbReference>
<sequence>MGLKLTHGYSMFNKVLISDDLGGYKPRSFYNFEKFEYRKCF</sequence>
<protein>
    <submittedName>
        <fullName evidence="1">Uncharacterized protein</fullName>
    </submittedName>
</protein>
<comment type="caution">
    <text evidence="1">The sequence shown here is derived from an EMBL/GenBank/DDBJ whole genome shotgun (WGS) entry which is preliminary data.</text>
</comment>
<gene>
    <name evidence="1" type="ORF">JCM19274_3793</name>
</gene>
<dbReference type="AlphaFoldDB" id="A0A090WVE7"/>
<organism evidence="1 2">
    <name type="scientific">Algibacter lectus</name>
    <dbReference type="NCBI Taxonomy" id="221126"/>
    <lineage>
        <taxon>Bacteria</taxon>
        <taxon>Pseudomonadati</taxon>
        <taxon>Bacteroidota</taxon>
        <taxon>Flavobacteriia</taxon>
        <taxon>Flavobacteriales</taxon>
        <taxon>Flavobacteriaceae</taxon>
        <taxon>Algibacter</taxon>
    </lineage>
</organism>
<evidence type="ECO:0000313" key="1">
    <source>
        <dbReference type="EMBL" id="GAL80223.1"/>
    </source>
</evidence>
<dbReference type="EMBL" id="BBNU01000009">
    <property type="protein sequence ID" value="GAL80223.1"/>
    <property type="molecule type" value="Genomic_DNA"/>
</dbReference>
<accession>A0A090WVE7</accession>
<name>A0A090WVE7_9FLAO</name>
<proteinExistence type="predicted"/>
<evidence type="ECO:0000313" key="2">
    <source>
        <dbReference type="Proteomes" id="UP000029643"/>
    </source>
</evidence>